<protein>
    <submittedName>
        <fullName evidence="1">RNA polymerase sigma factor</fullName>
    </submittedName>
</protein>
<accession>A0AAE7WFU4</accession>
<evidence type="ECO:0000313" key="2">
    <source>
        <dbReference type="Proteomes" id="UP000828443"/>
    </source>
</evidence>
<dbReference type="GeneID" id="77953212"/>
<reference evidence="1" key="1">
    <citation type="journal article" date="2021" name="Viruses">
        <title>Novel Viruses That Lyse Plant and Human Strains of Kosakonia cowanii.</title>
        <authorList>
            <person name="Petrzik K."/>
            <person name="Brazdova S."/>
            <person name="Krawczyk K."/>
        </authorList>
    </citation>
    <scope>NUCLEOTIDE SEQUENCE</scope>
</reference>
<dbReference type="EMBL" id="MZ348422">
    <property type="protein sequence ID" value="QYN80035.1"/>
    <property type="molecule type" value="Genomic_DNA"/>
</dbReference>
<organism evidence="1 2">
    <name type="scientific">Kosakonia phage Kc263</name>
    <dbReference type="NCBI Taxonomy" id="2863194"/>
    <lineage>
        <taxon>Viruses</taxon>
        <taxon>Duplodnaviria</taxon>
        <taxon>Heunggongvirae</taxon>
        <taxon>Uroviricota</taxon>
        <taxon>Caudoviricetes</taxon>
        <taxon>Chimalliviridae</taxon>
        <taxon>Branisovskavirus</taxon>
        <taxon>Branisovskavirus Kc263</taxon>
    </lineage>
</organism>
<dbReference type="RefSeq" id="YP_010676847.1">
    <property type="nucleotide sequence ID" value="NC_071015.1"/>
</dbReference>
<sequence length="222" mass="25254">MFIRANHFEYDKLLEGIIELGDFKDEVIDDESILKVMLNFQEAYKAQIKKDTLKPWQRKICAQFFSSVGGAINYGFASEDDVTLVEKVASFDTSVKECLEKLEAVLDGSDDGYLWGPLEFFVEYVNDHAVLVTEDPPSWDYVFSGQRIKGGDFVNHLAEWLGIYNGAQLEGLNHFLYKAINLNLLPHELVRDITVLDLPGDKVKHGNVLITFPIIMLEVFDL</sequence>
<name>A0AAE7WFU4_9CAUD</name>
<evidence type="ECO:0000313" key="1">
    <source>
        <dbReference type="EMBL" id="QYN80035.1"/>
    </source>
</evidence>
<keyword evidence="2" id="KW-1185">Reference proteome</keyword>
<proteinExistence type="predicted"/>
<dbReference type="Proteomes" id="UP000828443">
    <property type="component" value="Segment"/>
</dbReference>
<dbReference type="KEGG" id="vg:77953212"/>